<reference evidence="14 15" key="1">
    <citation type="submission" date="2019-10" db="EMBL/GenBank/DDBJ databases">
        <title>Cognatihalovulum marinum gen. nov. sp. nov., a new member of the family Rhodobacteraceae isolated from deep seawater of the Northwest Indian Ocean.</title>
        <authorList>
            <person name="Ruan C."/>
            <person name="Wang J."/>
            <person name="Zheng X."/>
            <person name="Song L."/>
            <person name="Zhu Y."/>
            <person name="Huang Y."/>
            <person name="Lu Z."/>
            <person name="Du W."/>
            <person name="Huang L."/>
            <person name="Dai X."/>
        </authorList>
    </citation>
    <scope>NUCLEOTIDE SEQUENCE [LARGE SCALE GENOMIC DNA]</scope>
    <source>
        <strain evidence="14 15">2CG4</strain>
    </source>
</reference>
<feature type="transmembrane region" description="Helical" evidence="12">
    <location>
        <begin position="41"/>
        <end position="60"/>
    </location>
</feature>
<feature type="transmembrane region" description="Helical" evidence="12">
    <location>
        <begin position="552"/>
        <end position="570"/>
    </location>
</feature>
<accession>A0A6L5Z0F1</accession>
<dbReference type="GO" id="GO:0016758">
    <property type="term" value="F:hexosyltransferase activity"/>
    <property type="evidence" value="ECO:0007669"/>
    <property type="project" value="TreeGrafter"/>
</dbReference>
<dbReference type="PANTHER" id="PTHR43867">
    <property type="entry name" value="CELLULOSE SYNTHASE CATALYTIC SUBUNIT A [UDP-FORMING]"/>
    <property type="match status" value="1"/>
</dbReference>
<evidence type="ECO:0000313" key="15">
    <source>
        <dbReference type="Proteomes" id="UP000474957"/>
    </source>
</evidence>
<dbReference type="Pfam" id="PF13632">
    <property type="entry name" value="Glyco_trans_2_3"/>
    <property type="match status" value="1"/>
</dbReference>
<dbReference type="GO" id="GO:0005886">
    <property type="term" value="C:plasma membrane"/>
    <property type="evidence" value="ECO:0007669"/>
    <property type="project" value="UniProtKB-SubCell"/>
</dbReference>
<evidence type="ECO:0000256" key="6">
    <source>
        <dbReference type="ARBA" id="ARBA00022519"/>
    </source>
</evidence>
<evidence type="ECO:0000313" key="14">
    <source>
        <dbReference type="EMBL" id="MSU89454.1"/>
    </source>
</evidence>
<evidence type="ECO:0000256" key="2">
    <source>
        <dbReference type="ARBA" id="ARBA00005001"/>
    </source>
</evidence>
<organism evidence="14 15">
    <name type="scientific">Halovulum marinum</name>
    <dbReference type="NCBI Taxonomy" id="2662447"/>
    <lineage>
        <taxon>Bacteria</taxon>
        <taxon>Pseudomonadati</taxon>
        <taxon>Pseudomonadota</taxon>
        <taxon>Alphaproteobacteria</taxon>
        <taxon>Rhodobacterales</taxon>
        <taxon>Paracoccaceae</taxon>
        <taxon>Halovulum</taxon>
    </lineage>
</organism>
<keyword evidence="8 14" id="KW-0808">Transferase</keyword>
<evidence type="ECO:0000256" key="11">
    <source>
        <dbReference type="ARBA" id="ARBA00023136"/>
    </source>
</evidence>
<dbReference type="PANTHER" id="PTHR43867:SF5">
    <property type="entry name" value="GLUCANS BIOSYNTHESIS GLUCOSYLTRANSFERASE H"/>
    <property type="match status" value="1"/>
</dbReference>
<evidence type="ECO:0000256" key="9">
    <source>
        <dbReference type="ARBA" id="ARBA00022692"/>
    </source>
</evidence>
<dbReference type="Gene3D" id="3.90.550.10">
    <property type="entry name" value="Spore Coat Polysaccharide Biosynthesis Protein SpsA, Chain A"/>
    <property type="match status" value="1"/>
</dbReference>
<dbReference type="SUPFAM" id="SSF53448">
    <property type="entry name" value="Nucleotide-diphospho-sugar transferases"/>
    <property type="match status" value="1"/>
</dbReference>
<comment type="caution">
    <text evidence="14">The sequence shown here is derived from an EMBL/GenBank/DDBJ whole genome shotgun (WGS) entry which is preliminary data.</text>
</comment>
<dbReference type="InterPro" id="IPR029044">
    <property type="entry name" value="Nucleotide-diphossugar_trans"/>
</dbReference>
<feature type="transmembrane region" description="Helical" evidence="12">
    <location>
        <begin position="389"/>
        <end position="408"/>
    </location>
</feature>
<keyword evidence="10 12" id="KW-1133">Transmembrane helix</keyword>
<gene>
    <name evidence="14" type="primary">mdoH</name>
    <name evidence="14" type="ORF">GE300_07470</name>
</gene>
<dbReference type="InterPro" id="IPR050321">
    <property type="entry name" value="Glycosyltr_2/OpgH_subfam"/>
</dbReference>
<comment type="pathway">
    <text evidence="2">Glycan metabolism; osmoregulated periplasmic glucan (OPG) biosynthesis.</text>
</comment>
<keyword evidence="7" id="KW-0328">Glycosyltransferase</keyword>
<dbReference type="EMBL" id="WIND01000004">
    <property type="protein sequence ID" value="MSU89454.1"/>
    <property type="molecule type" value="Genomic_DNA"/>
</dbReference>
<dbReference type="Proteomes" id="UP000474957">
    <property type="component" value="Unassembled WGS sequence"/>
</dbReference>
<keyword evidence="11 12" id="KW-0472">Membrane</keyword>
<dbReference type="AlphaFoldDB" id="A0A6L5Z0F1"/>
<dbReference type="RefSeq" id="WP_154445938.1">
    <property type="nucleotide sequence ID" value="NZ_WIND01000004.1"/>
</dbReference>
<name>A0A6L5Z0F1_9RHOB</name>
<dbReference type="InterPro" id="IPR001173">
    <property type="entry name" value="Glyco_trans_2-like"/>
</dbReference>
<protein>
    <recommendedName>
        <fullName evidence="4">Glucans biosynthesis glucosyltransferase H</fullName>
    </recommendedName>
</protein>
<evidence type="ECO:0000256" key="3">
    <source>
        <dbReference type="ARBA" id="ARBA00009337"/>
    </source>
</evidence>
<evidence type="ECO:0000256" key="12">
    <source>
        <dbReference type="SAM" id="Phobius"/>
    </source>
</evidence>
<dbReference type="NCBIfam" id="NF003962">
    <property type="entry name" value="PRK05454.2-5"/>
    <property type="match status" value="1"/>
</dbReference>
<evidence type="ECO:0000256" key="5">
    <source>
        <dbReference type="ARBA" id="ARBA00022475"/>
    </source>
</evidence>
<comment type="similarity">
    <text evidence="3">Belongs to the glycosyltransferase 2 family. OpgH subfamily.</text>
</comment>
<proteinExistence type="inferred from homology"/>
<evidence type="ECO:0000256" key="4">
    <source>
        <dbReference type="ARBA" id="ARBA00020585"/>
    </source>
</evidence>
<feature type="domain" description="Glycosyltransferase 2-like" evidence="13">
    <location>
        <begin position="214"/>
        <end position="403"/>
    </location>
</feature>
<keyword evidence="5" id="KW-1003">Cell membrane</keyword>
<feature type="transmembrane region" description="Helical" evidence="12">
    <location>
        <begin position="470"/>
        <end position="489"/>
    </location>
</feature>
<evidence type="ECO:0000256" key="8">
    <source>
        <dbReference type="ARBA" id="ARBA00022679"/>
    </source>
</evidence>
<dbReference type="NCBIfam" id="NF003958">
    <property type="entry name" value="PRK05454.2-1"/>
    <property type="match status" value="1"/>
</dbReference>
<feature type="transmembrane region" description="Helical" evidence="12">
    <location>
        <begin position="72"/>
        <end position="100"/>
    </location>
</feature>
<evidence type="ECO:0000256" key="1">
    <source>
        <dbReference type="ARBA" id="ARBA00004429"/>
    </source>
</evidence>
<keyword evidence="6" id="KW-0997">Cell inner membrane</keyword>
<evidence type="ECO:0000256" key="10">
    <source>
        <dbReference type="ARBA" id="ARBA00022989"/>
    </source>
</evidence>
<feature type="transmembrane region" description="Helical" evidence="12">
    <location>
        <begin position="435"/>
        <end position="458"/>
    </location>
</feature>
<evidence type="ECO:0000259" key="13">
    <source>
        <dbReference type="Pfam" id="PF13632"/>
    </source>
</evidence>
<sequence>MIHAPQILMPPPEAPLAMPPQALHRAPAAPRLAADGRGVQAARLFVFGFAGATTTALGAVMHDWFNAGGLGWVELAILICGVAAAFWIALSVATAVLGCLPRRSRPAAPPARPLDVAVLLPLHGEDAHAVAANLRALMAGLSAAGPRHRFALYVLSDTRDPAAALAEQRVMVHLGATLPGSRVHYRRRPENLRFKAGNLQDWVQRWGGAHDAMLVLDADSVMTPDTVLRLADALAAEPRLGLVQTVPRLIGGQTPWARAQQFSNTIYGATLGRGLALWAGSAANYWGHNAMIRTRAFAAAAGLPDLPGRRPFGGLILSHDFVEAALLRRAGWRVRFLPEAEGSFEETPPTPIAHILRDRRWCQGNLQHLRLLGAAGLHPLSRMHMLQGAVGYLSSILWLVLMICWVLVGNGQGDGPIRYFSDTNPLFPAWPDMDLVSRILILGLIYGMLVAPKILGALRYWAGDPALRGVGGPLCFLGSILAEMLLSILLAPMLMIQHVIAVMRSLAGIDAGWTPPRRDAPDLRACLRFHAAELVLGVGMCMLFALGELTLWLLPVGVSLAAAPVLSRALSARPGWARHLFRTPQETGLGPEATAASLATA</sequence>
<evidence type="ECO:0000256" key="7">
    <source>
        <dbReference type="ARBA" id="ARBA00022676"/>
    </source>
</evidence>
<comment type="subcellular location">
    <subcellularLocation>
        <location evidence="1">Cell inner membrane</location>
        <topology evidence="1">Multi-pass membrane protein</topology>
    </subcellularLocation>
</comment>
<keyword evidence="9 12" id="KW-0812">Transmembrane</keyword>
<keyword evidence="15" id="KW-1185">Reference proteome</keyword>